<evidence type="ECO:0000313" key="2">
    <source>
        <dbReference type="Proteomes" id="UP000276133"/>
    </source>
</evidence>
<sequence>MEAPFKEEDAVWLKNDQSQYEVVKNLRDVNYIIKPLENKEVNFTKDDPSKIKKRSRQELKKQKAKALINQAKLNKVNKIRINNSGLNLEKFNQLPTIPEMDEEFTNVT</sequence>
<gene>
    <name evidence="1" type="ORF">BpHYR1_002870</name>
</gene>
<dbReference type="Proteomes" id="UP000276133">
    <property type="component" value="Unassembled WGS sequence"/>
</dbReference>
<proteinExistence type="predicted"/>
<accession>A0A3M7PE91</accession>
<reference evidence="1 2" key="1">
    <citation type="journal article" date="2018" name="Sci. Rep.">
        <title>Genomic signatures of local adaptation to the degree of environmental predictability in rotifers.</title>
        <authorList>
            <person name="Franch-Gras L."/>
            <person name="Hahn C."/>
            <person name="Garcia-Roger E.M."/>
            <person name="Carmona M.J."/>
            <person name="Serra M."/>
            <person name="Gomez A."/>
        </authorList>
    </citation>
    <scope>NUCLEOTIDE SEQUENCE [LARGE SCALE GENOMIC DNA]</scope>
    <source>
        <strain evidence="1">HYR1</strain>
    </source>
</reference>
<organism evidence="1 2">
    <name type="scientific">Brachionus plicatilis</name>
    <name type="common">Marine rotifer</name>
    <name type="synonym">Brachionus muelleri</name>
    <dbReference type="NCBI Taxonomy" id="10195"/>
    <lineage>
        <taxon>Eukaryota</taxon>
        <taxon>Metazoa</taxon>
        <taxon>Spiralia</taxon>
        <taxon>Gnathifera</taxon>
        <taxon>Rotifera</taxon>
        <taxon>Eurotatoria</taxon>
        <taxon>Monogononta</taxon>
        <taxon>Pseudotrocha</taxon>
        <taxon>Ploima</taxon>
        <taxon>Brachionidae</taxon>
        <taxon>Brachionus</taxon>
    </lineage>
</organism>
<name>A0A3M7PE91_BRAPC</name>
<protein>
    <submittedName>
        <fullName evidence="1">Uncharacterized protein</fullName>
    </submittedName>
</protein>
<dbReference type="EMBL" id="REGN01011477">
    <property type="protein sequence ID" value="RMZ97333.1"/>
    <property type="molecule type" value="Genomic_DNA"/>
</dbReference>
<comment type="caution">
    <text evidence="1">The sequence shown here is derived from an EMBL/GenBank/DDBJ whole genome shotgun (WGS) entry which is preliminary data.</text>
</comment>
<keyword evidence="2" id="KW-1185">Reference proteome</keyword>
<dbReference type="AlphaFoldDB" id="A0A3M7PE91"/>
<evidence type="ECO:0000313" key="1">
    <source>
        <dbReference type="EMBL" id="RMZ97333.1"/>
    </source>
</evidence>